<dbReference type="EMBL" id="CAJNOL010000034">
    <property type="protein sequence ID" value="CAF0770985.1"/>
    <property type="molecule type" value="Genomic_DNA"/>
</dbReference>
<evidence type="ECO:0000313" key="6">
    <source>
        <dbReference type="Proteomes" id="UP000663870"/>
    </source>
</evidence>
<protein>
    <submittedName>
        <fullName evidence="4">Uncharacterized protein</fullName>
    </submittedName>
</protein>
<evidence type="ECO:0000313" key="3">
    <source>
        <dbReference type="EMBL" id="CAF0770985.1"/>
    </source>
</evidence>
<keyword evidence="1" id="KW-1133">Transmembrane helix</keyword>
<evidence type="ECO:0000313" key="5">
    <source>
        <dbReference type="EMBL" id="CAF0839527.1"/>
    </source>
</evidence>
<keyword evidence="1" id="KW-0812">Transmembrane</keyword>
<proteinExistence type="predicted"/>
<evidence type="ECO:0000256" key="1">
    <source>
        <dbReference type="SAM" id="Phobius"/>
    </source>
</evidence>
<dbReference type="EMBL" id="CAJNOL010000037">
    <property type="protein sequence ID" value="CAF0774116.1"/>
    <property type="molecule type" value="Genomic_DNA"/>
</dbReference>
<accession>A0A813QY13</accession>
<keyword evidence="1" id="KW-0472">Membrane</keyword>
<evidence type="ECO:0000313" key="2">
    <source>
        <dbReference type="EMBL" id="CAF0741221.1"/>
    </source>
</evidence>
<sequence length="104" mass="11938">MWPILGPIIYNQALQSTNLNNSTIQEDRMVQNTNEINLKLNPSKSIKIVSNIRYIDPISSTCLILYSLILLLLCALPILALNIYLRQAFTTLHRTNQLQVYDSY</sequence>
<dbReference type="AlphaFoldDB" id="A0A813QY13"/>
<dbReference type="Proteomes" id="UP000663854">
    <property type="component" value="Unassembled WGS sequence"/>
</dbReference>
<reference evidence="4" key="1">
    <citation type="submission" date="2021-02" db="EMBL/GenBank/DDBJ databases">
        <authorList>
            <person name="Nowell W R."/>
        </authorList>
    </citation>
    <scope>NUCLEOTIDE SEQUENCE</scope>
</reference>
<gene>
    <name evidence="3" type="ORF">JXQ802_LOCUS2707</name>
    <name evidence="4" type="ORF">JXQ802_LOCUS2872</name>
    <name evidence="2" type="ORF">PYM288_LOCUS1565</name>
    <name evidence="5" type="ORF">ZHD862_LOCUS4307</name>
</gene>
<organism evidence="4 6">
    <name type="scientific">Rotaria sordida</name>
    <dbReference type="NCBI Taxonomy" id="392033"/>
    <lineage>
        <taxon>Eukaryota</taxon>
        <taxon>Metazoa</taxon>
        <taxon>Spiralia</taxon>
        <taxon>Gnathifera</taxon>
        <taxon>Rotifera</taxon>
        <taxon>Eurotatoria</taxon>
        <taxon>Bdelloidea</taxon>
        <taxon>Philodinida</taxon>
        <taxon>Philodinidae</taxon>
        <taxon>Rotaria</taxon>
    </lineage>
</organism>
<dbReference type="EMBL" id="CAJNOT010000102">
    <property type="protein sequence ID" value="CAF0839527.1"/>
    <property type="molecule type" value="Genomic_DNA"/>
</dbReference>
<dbReference type="EMBL" id="CAJNOH010000008">
    <property type="protein sequence ID" value="CAF0741221.1"/>
    <property type="molecule type" value="Genomic_DNA"/>
</dbReference>
<dbReference type="Proteomes" id="UP000663864">
    <property type="component" value="Unassembled WGS sequence"/>
</dbReference>
<evidence type="ECO:0000313" key="4">
    <source>
        <dbReference type="EMBL" id="CAF0774116.1"/>
    </source>
</evidence>
<comment type="caution">
    <text evidence="4">The sequence shown here is derived from an EMBL/GenBank/DDBJ whole genome shotgun (WGS) entry which is preliminary data.</text>
</comment>
<keyword evidence="6" id="KW-1185">Reference proteome</keyword>
<feature type="transmembrane region" description="Helical" evidence="1">
    <location>
        <begin position="63"/>
        <end position="85"/>
    </location>
</feature>
<dbReference type="Proteomes" id="UP000663870">
    <property type="component" value="Unassembled WGS sequence"/>
</dbReference>
<name>A0A813QY13_9BILA</name>